<evidence type="ECO:0000313" key="2">
    <source>
        <dbReference type="Proteomes" id="UP000182658"/>
    </source>
</evidence>
<organism evidence="1 2">
    <name type="scientific">Coniochaeta ligniaria NRRL 30616</name>
    <dbReference type="NCBI Taxonomy" id="1408157"/>
    <lineage>
        <taxon>Eukaryota</taxon>
        <taxon>Fungi</taxon>
        <taxon>Dikarya</taxon>
        <taxon>Ascomycota</taxon>
        <taxon>Pezizomycotina</taxon>
        <taxon>Sordariomycetes</taxon>
        <taxon>Sordariomycetidae</taxon>
        <taxon>Coniochaetales</taxon>
        <taxon>Coniochaetaceae</taxon>
        <taxon>Coniochaeta</taxon>
    </lineage>
</organism>
<evidence type="ECO:0000313" key="1">
    <source>
        <dbReference type="EMBL" id="OIW31618.1"/>
    </source>
</evidence>
<protein>
    <submittedName>
        <fullName evidence="1">Uncharacterized protein</fullName>
    </submittedName>
</protein>
<dbReference type="AlphaFoldDB" id="A0A1J7JV50"/>
<name>A0A1J7JV50_9PEZI</name>
<feature type="non-terminal residue" evidence="1">
    <location>
        <position position="1"/>
    </location>
</feature>
<dbReference type="OrthoDB" id="432234at2759"/>
<sequence length="60" mass="6729">TNIKAIIAYIGKYAAKIETKLGLFAEITREILPNINNVSPLFSFATKLINKLLSKRNYST</sequence>
<dbReference type="InParanoid" id="A0A1J7JV50"/>
<dbReference type="EMBL" id="KV875095">
    <property type="protein sequence ID" value="OIW31618.1"/>
    <property type="molecule type" value="Genomic_DNA"/>
</dbReference>
<proteinExistence type="predicted"/>
<keyword evidence="2" id="KW-1185">Reference proteome</keyword>
<reference evidence="1 2" key="1">
    <citation type="submission" date="2016-10" db="EMBL/GenBank/DDBJ databases">
        <title>Draft genome sequence of Coniochaeta ligniaria NRRL30616, a lignocellulolytic fungus for bioabatement of inhibitors in plant biomass hydrolysates.</title>
        <authorList>
            <consortium name="DOE Joint Genome Institute"/>
            <person name="Jimenez D.J."/>
            <person name="Hector R.E."/>
            <person name="Riley R."/>
            <person name="Sun H."/>
            <person name="Grigoriev I.V."/>
            <person name="Van Elsas J.D."/>
            <person name="Nichols N.N."/>
        </authorList>
    </citation>
    <scope>NUCLEOTIDE SEQUENCE [LARGE SCALE GENOMIC DNA]</scope>
    <source>
        <strain evidence="1 2">NRRL 30616</strain>
    </source>
</reference>
<dbReference type="Proteomes" id="UP000182658">
    <property type="component" value="Unassembled WGS sequence"/>
</dbReference>
<accession>A0A1J7JV50</accession>
<gene>
    <name evidence="1" type="ORF">CONLIGDRAFT_572765</name>
</gene>